<dbReference type="Gene3D" id="3.30.450.40">
    <property type="match status" value="2"/>
</dbReference>
<protein>
    <submittedName>
        <fullName evidence="2">Diguanylate cyclase</fullName>
    </submittedName>
</protein>
<dbReference type="InterPro" id="IPR029787">
    <property type="entry name" value="Nucleotide_cyclase"/>
</dbReference>
<dbReference type="PROSITE" id="PS50887">
    <property type="entry name" value="GGDEF"/>
    <property type="match status" value="1"/>
</dbReference>
<dbReference type="InterPro" id="IPR043128">
    <property type="entry name" value="Rev_trsase/Diguanyl_cyclase"/>
</dbReference>
<gene>
    <name evidence="2" type="ORF">JIG36_13050</name>
</gene>
<organism evidence="2 3">
    <name type="scientific">Paractinoplanes ovalisporus</name>
    <dbReference type="NCBI Taxonomy" id="2810368"/>
    <lineage>
        <taxon>Bacteria</taxon>
        <taxon>Bacillati</taxon>
        <taxon>Actinomycetota</taxon>
        <taxon>Actinomycetes</taxon>
        <taxon>Micromonosporales</taxon>
        <taxon>Micromonosporaceae</taxon>
        <taxon>Paractinoplanes</taxon>
    </lineage>
</organism>
<dbReference type="SUPFAM" id="SSF55073">
    <property type="entry name" value="Nucleotide cyclase"/>
    <property type="match status" value="1"/>
</dbReference>
<dbReference type="InterPro" id="IPR000160">
    <property type="entry name" value="GGDEF_dom"/>
</dbReference>
<name>A0ABS2A9H3_9ACTN</name>
<dbReference type="SUPFAM" id="SSF55781">
    <property type="entry name" value="GAF domain-like"/>
    <property type="match status" value="1"/>
</dbReference>
<proteinExistence type="predicted"/>
<feature type="domain" description="GGDEF" evidence="1">
    <location>
        <begin position="241"/>
        <end position="372"/>
    </location>
</feature>
<dbReference type="InterPro" id="IPR003018">
    <property type="entry name" value="GAF"/>
</dbReference>
<dbReference type="InterPro" id="IPR052163">
    <property type="entry name" value="DGC-Regulatory_Protein"/>
</dbReference>
<evidence type="ECO:0000313" key="3">
    <source>
        <dbReference type="Proteomes" id="UP000632138"/>
    </source>
</evidence>
<dbReference type="CDD" id="cd01949">
    <property type="entry name" value="GGDEF"/>
    <property type="match status" value="1"/>
</dbReference>
<keyword evidence="3" id="KW-1185">Reference proteome</keyword>
<evidence type="ECO:0000259" key="1">
    <source>
        <dbReference type="PROSITE" id="PS50887"/>
    </source>
</evidence>
<dbReference type="PANTHER" id="PTHR46663">
    <property type="entry name" value="DIGUANYLATE CYCLASE DGCT-RELATED"/>
    <property type="match status" value="1"/>
</dbReference>
<dbReference type="Pfam" id="PF01590">
    <property type="entry name" value="GAF"/>
    <property type="match status" value="1"/>
</dbReference>
<accession>A0ABS2A9H3</accession>
<dbReference type="EMBL" id="JAENHP010000003">
    <property type="protein sequence ID" value="MBM2616484.1"/>
    <property type="molecule type" value="Genomic_DNA"/>
</dbReference>
<dbReference type="Gene3D" id="3.30.70.270">
    <property type="match status" value="1"/>
</dbReference>
<reference evidence="2 3" key="1">
    <citation type="submission" date="2021-01" db="EMBL/GenBank/DDBJ databases">
        <title>Actinoplanes sp. nov. LDG1-06 isolated from lichen.</title>
        <authorList>
            <person name="Saeng-In P."/>
            <person name="Phongsopitanun W."/>
            <person name="Kanchanasin P."/>
            <person name="Yuki M."/>
            <person name="Kudo T."/>
            <person name="Ohkuma M."/>
            <person name="Tanasupawat S."/>
        </authorList>
    </citation>
    <scope>NUCLEOTIDE SEQUENCE [LARGE SCALE GENOMIC DNA]</scope>
    <source>
        <strain evidence="2 3">LDG1-06</strain>
    </source>
</reference>
<dbReference type="PANTHER" id="PTHR46663:SF2">
    <property type="entry name" value="GGDEF DOMAIN-CONTAINING PROTEIN"/>
    <property type="match status" value="1"/>
</dbReference>
<sequence>MTSTEDLPAQLSDALDQLAHVRRQLDGLRTLHEVSRAVHASLDLTATMDAVVHGVTRASGFEVAVINVLQPDGDFMVVSADGTDEIRRSLLGTRTTPGNWDELFAKSESWGALHFIGHGNAMPDSMIVWTSDTLPVPADPEGWHPDDMLLAPLTAPTGELVGVLSVDLPLDGRLPGPVQREMLELFAQHASTAVHHARLHHELAESRARLAHAATHDPLTGLANRALLRAFTDELAGRPGAEVGVMVIDLDEFKAINDAGGHDAGDEVLRTVAGRMASLVRPEDLLARAGGDEFIVVVTGGDVGTVLRDTAERIHAALTEPIETRGGPRKVGASIGHAYGESSSDFAQLAAAADADMYRTKQRHRAKRPWVA</sequence>
<dbReference type="Pfam" id="PF00990">
    <property type="entry name" value="GGDEF"/>
    <property type="match status" value="1"/>
</dbReference>
<dbReference type="Proteomes" id="UP000632138">
    <property type="component" value="Unassembled WGS sequence"/>
</dbReference>
<dbReference type="SMART" id="SM00267">
    <property type="entry name" value="GGDEF"/>
    <property type="match status" value="1"/>
</dbReference>
<comment type="caution">
    <text evidence="2">The sequence shown here is derived from an EMBL/GenBank/DDBJ whole genome shotgun (WGS) entry which is preliminary data.</text>
</comment>
<evidence type="ECO:0000313" key="2">
    <source>
        <dbReference type="EMBL" id="MBM2616484.1"/>
    </source>
</evidence>
<dbReference type="InterPro" id="IPR029016">
    <property type="entry name" value="GAF-like_dom_sf"/>
</dbReference>
<dbReference type="RefSeq" id="WP_203376372.1">
    <property type="nucleotide sequence ID" value="NZ_JAENHP010000003.1"/>
</dbReference>
<dbReference type="NCBIfam" id="TIGR00254">
    <property type="entry name" value="GGDEF"/>
    <property type="match status" value="1"/>
</dbReference>